<dbReference type="EMBL" id="RXIF01000003">
    <property type="protein sequence ID" value="RZN65217.1"/>
    <property type="molecule type" value="Genomic_DNA"/>
</dbReference>
<dbReference type="Proteomes" id="UP000317158">
    <property type="component" value="Unassembled WGS sequence"/>
</dbReference>
<gene>
    <name evidence="1" type="ORF">EF806_01485</name>
</gene>
<protein>
    <submittedName>
        <fullName evidence="1">Uncharacterized protein</fullName>
    </submittedName>
</protein>
<name>A0A520KTB8_METT2</name>
<evidence type="ECO:0000313" key="1">
    <source>
        <dbReference type="EMBL" id="RZN65217.1"/>
    </source>
</evidence>
<accession>A0A520KTB8</accession>
<reference evidence="1 2" key="1">
    <citation type="journal article" date="2019" name="Nat. Microbiol.">
        <title>Wide diversity of methane and short-chain alkane metabolisms in uncultured archaea.</title>
        <authorList>
            <person name="Borrel G."/>
            <person name="Adam P.S."/>
            <person name="McKay L.J."/>
            <person name="Chen L.X."/>
            <person name="Sierra-Garcia I.N."/>
            <person name="Sieber C.M."/>
            <person name="Letourneur Q."/>
            <person name="Ghozlane A."/>
            <person name="Andersen G.L."/>
            <person name="Li W.J."/>
            <person name="Hallam S.J."/>
            <person name="Muyzer G."/>
            <person name="de Oliveira V.M."/>
            <person name="Inskeep W.P."/>
            <person name="Banfield J.F."/>
            <person name="Gribaldo S."/>
        </authorList>
    </citation>
    <scope>NUCLEOTIDE SEQUENCE [LARGE SCALE GENOMIC DNA]</scope>
    <source>
        <strain evidence="1">NM1a</strain>
    </source>
</reference>
<proteinExistence type="predicted"/>
<dbReference type="AlphaFoldDB" id="A0A520KTB8"/>
<organism evidence="1 2">
    <name type="scientific">Methanoliparum thermophilum</name>
    <dbReference type="NCBI Taxonomy" id="2491083"/>
    <lineage>
        <taxon>Archaea</taxon>
        <taxon>Methanobacteriati</taxon>
        <taxon>Methanobacteriota</taxon>
        <taxon>Candidatus Methanoliparia</taxon>
        <taxon>Candidatus Methanoliparales</taxon>
        <taxon>Candidatus Methanoliparaceae</taxon>
        <taxon>Candidatus Methanoliparum</taxon>
    </lineage>
</organism>
<comment type="caution">
    <text evidence="1">The sequence shown here is derived from an EMBL/GenBank/DDBJ whole genome shotgun (WGS) entry which is preliminary data.</text>
</comment>
<sequence length="95" mass="11168">MDDAIRIELKPNRDCCIECMAKKIYWKIVDEYILSEIDDPYIERRIELLEKFLETADIGHLRSVTEKIFADGRQPIVVLKKENGEDDIKIDIISK</sequence>
<evidence type="ECO:0000313" key="2">
    <source>
        <dbReference type="Proteomes" id="UP000317158"/>
    </source>
</evidence>